<sequence>MEVDTFGSVILYVYGRRDARIRVDWRPLFEYADAIDVTEAKESQQYFLDSSETSQTGYEPKAGTQRGPKEQRFFDGRIVGWHGFRPAFILPSVMLMTAVPQTWFFLYKSGYQIIDRLFS</sequence>
<evidence type="ECO:0000313" key="3">
    <source>
        <dbReference type="Proteomes" id="UP001176961"/>
    </source>
</evidence>
<comment type="caution">
    <text evidence="2">The sequence shown here is derived from an EMBL/GenBank/DDBJ whole genome shotgun (WGS) entry which is preliminary data.</text>
</comment>
<gene>
    <name evidence="2" type="ORF">CYNAS_LOCUS19115</name>
</gene>
<dbReference type="EMBL" id="CATQJL010000316">
    <property type="protein sequence ID" value="CAJ0607132.1"/>
    <property type="molecule type" value="Genomic_DNA"/>
</dbReference>
<feature type="region of interest" description="Disordered" evidence="1">
    <location>
        <begin position="46"/>
        <end position="68"/>
    </location>
</feature>
<dbReference type="AlphaFoldDB" id="A0AA36MF53"/>
<evidence type="ECO:0000256" key="1">
    <source>
        <dbReference type="SAM" id="MobiDB-lite"/>
    </source>
</evidence>
<dbReference type="Proteomes" id="UP001176961">
    <property type="component" value="Unassembled WGS sequence"/>
</dbReference>
<accession>A0AA36MF53</accession>
<organism evidence="2 3">
    <name type="scientific">Cylicocyclus nassatus</name>
    <name type="common">Nematode worm</name>
    <dbReference type="NCBI Taxonomy" id="53992"/>
    <lineage>
        <taxon>Eukaryota</taxon>
        <taxon>Metazoa</taxon>
        <taxon>Ecdysozoa</taxon>
        <taxon>Nematoda</taxon>
        <taxon>Chromadorea</taxon>
        <taxon>Rhabditida</taxon>
        <taxon>Rhabditina</taxon>
        <taxon>Rhabditomorpha</taxon>
        <taxon>Strongyloidea</taxon>
        <taxon>Strongylidae</taxon>
        <taxon>Cylicocyclus</taxon>
    </lineage>
</organism>
<protein>
    <submittedName>
        <fullName evidence="2">Uncharacterized protein</fullName>
    </submittedName>
</protein>
<keyword evidence="3" id="KW-1185">Reference proteome</keyword>
<name>A0AA36MF53_CYLNA</name>
<reference evidence="2" key="1">
    <citation type="submission" date="2023-07" db="EMBL/GenBank/DDBJ databases">
        <authorList>
            <consortium name="CYATHOMIX"/>
        </authorList>
    </citation>
    <scope>NUCLEOTIDE SEQUENCE</scope>
    <source>
        <strain evidence="2">N/A</strain>
    </source>
</reference>
<feature type="compositionally biased region" description="Polar residues" evidence="1">
    <location>
        <begin position="46"/>
        <end position="57"/>
    </location>
</feature>
<proteinExistence type="predicted"/>
<evidence type="ECO:0000313" key="2">
    <source>
        <dbReference type="EMBL" id="CAJ0607132.1"/>
    </source>
</evidence>